<dbReference type="Pfam" id="PF06804">
    <property type="entry name" value="Lipoprotein_18"/>
    <property type="match status" value="1"/>
</dbReference>
<dbReference type="Gene3D" id="3.30.310.170">
    <property type="entry name" value="Outer membrane protein assembly factor BamC"/>
    <property type="match status" value="1"/>
</dbReference>
<dbReference type="InterPro" id="IPR010653">
    <property type="entry name" value="NlpB/DapX"/>
</dbReference>
<evidence type="ECO:0008006" key="3">
    <source>
        <dbReference type="Google" id="ProtNLM"/>
    </source>
</evidence>
<accession>A0A081KE22</accession>
<dbReference type="EMBL" id="JOJP01000001">
    <property type="protein sequence ID" value="KEI72398.1"/>
    <property type="molecule type" value="Genomic_DNA"/>
</dbReference>
<dbReference type="STRING" id="305900.GV64_18205"/>
<dbReference type="eggNOG" id="COG3317">
    <property type="taxonomic scope" value="Bacteria"/>
</dbReference>
<sequence length="392" mass="43569">MVPGQRSRGLKRHTRLSLTMVIGAVALTGCANPFGQEGYLRDRAGDYTEAQSSKPIKLPENVQSRELGDILVIPEVSNTSQVLSRDFEVPRPSQRLMMKEGDHYSLERNGSQEWLSVDREPSEVWPGVLGYIDELGIGITTKNSAKGLVETQWNDFGKDKDHGLMYRTLGKLFGVDDLDPMEDRFRFEVRSGLKEGTTEVHVYHQGRPLSKKGKEPSAPLKWDNLGERSKRLDNGVLAELLVFLARNEAKSSVSLQAQSLDVGSLAEMGRDGNGNPVLTIRGLSYARVWDATSNSLDKAGLKVVDRNRSAGLFYLADGVPQLQKPEKKKSFWSGWFSDDEEVSEDSDEAKTLTVRVSNYSEVVQLSVEKDVNTSAPADVSNRLLKVIQDNLQ</sequence>
<protein>
    <recommendedName>
        <fullName evidence="3">Lipoprotein</fullName>
    </recommendedName>
</protein>
<name>A0A081KE22_9GAMM</name>
<gene>
    <name evidence="1" type="ORF">GV64_18205</name>
</gene>
<organism evidence="1 2">
    <name type="scientific">Endozoicomonas elysicola</name>
    <dbReference type="NCBI Taxonomy" id="305900"/>
    <lineage>
        <taxon>Bacteria</taxon>
        <taxon>Pseudomonadati</taxon>
        <taxon>Pseudomonadota</taxon>
        <taxon>Gammaproteobacteria</taxon>
        <taxon>Oceanospirillales</taxon>
        <taxon>Endozoicomonadaceae</taxon>
        <taxon>Endozoicomonas</taxon>
    </lineage>
</organism>
<keyword evidence="2" id="KW-1185">Reference proteome</keyword>
<dbReference type="InterPro" id="IPR042268">
    <property type="entry name" value="BamC_C"/>
</dbReference>
<evidence type="ECO:0000313" key="1">
    <source>
        <dbReference type="EMBL" id="KEI72398.1"/>
    </source>
</evidence>
<dbReference type="Proteomes" id="UP000027997">
    <property type="component" value="Unassembled WGS sequence"/>
</dbReference>
<evidence type="ECO:0000313" key="2">
    <source>
        <dbReference type="Proteomes" id="UP000027997"/>
    </source>
</evidence>
<proteinExistence type="predicted"/>
<dbReference type="PROSITE" id="PS51257">
    <property type="entry name" value="PROKAR_LIPOPROTEIN"/>
    <property type="match status" value="1"/>
</dbReference>
<comment type="caution">
    <text evidence="1">The sequence shown here is derived from an EMBL/GenBank/DDBJ whole genome shotgun (WGS) entry which is preliminary data.</text>
</comment>
<reference evidence="1 2" key="1">
    <citation type="submission" date="2014-06" db="EMBL/GenBank/DDBJ databases">
        <title>Whole Genome Sequences of Three Symbiotic Endozoicomonas Bacteria.</title>
        <authorList>
            <person name="Neave M.J."/>
            <person name="Apprill A."/>
            <person name="Voolstra C.R."/>
        </authorList>
    </citation>
    <scope>NUCLEOTIDE SEQUENCE [LARGE SCALE GENOMIC DNA]</scope>
    <source>
        <strain evidence="1 2">DSM 22380</strain>
    </source>
</reference>
<dbReference type="AlphaFoldDB" id="A0A081KE22"/>